<keyword evidence="2" id="KW-1185">Reference proteome</keyword>
<reference evidence="3" key="1">
    <citation type="submission" date="2022-11" db="UniProtKB">
        <authorList>
            <consortium name="WormBaseParasite"/>
        </authorList>
    </citation>
    <scope>IDENTIFICATION</scope>
</reference>
<evidence type="ECO:0000313" key="2">
    <source>
        <dbReference type="Proteomes" id="UP000887562"/>
    </source>
</evidence>
<proteinExistence type="predicted"/>
<evidence type="ECO:0000313" key="3">
    <source>
        <dbReference type="WBParaSite" id="maker-E.canG7_contigs_1733-snap-gene-1.27-mRNA-1"/>
    </source>
</evidence>
<evidence type="ECO:0000256" key="1">
    <source>
        <dbReference type="SAM" id="Phobius"/>
    </source>
</evidence>
<organism evidence="2 3">
    <name type="scientific">Echinococcus canadensis</name>
    <dbReference type="NCBI Taxonomy" id="519352"/>
    <lineage>
        <taxon>Eukaryota</taxon>
        <taxon>Metazoa</taxon>
        <taxon>Spiralia</taxon>
        <taxon>Lophotrochozoa</taxon>
        <taxon>Platyhelminthes</taxon>
        <taxon>Cestoda</taxon>
        <taxon>Eucestoda</taxon>
        <taxon>Cyclophyllidea</taxon>
        <taxon>Taeniidae</taxon>
        <taxon>Echinococcus</taxon>
        <taxon>Echinococcus canadensis group</taxon>
    </lineage>
</organism>
<keyword evidence="1" id="KW-1133">Transmembrane helix</keyword>
<dbReference type="Proteomes" id="UP000887562">
    <property type="component" value="Unplaced"/>
</dbReference>
<protein>
    <submittedName>
        <fullName evidence="3">Uncharacterized protein</fullName>
    </submittedName>
</protein>
<sequence length="61" mass="6882">MSFVDTALATRYKRAEKLFTELRKHQALISPTVSVLSNLASYMVTWLSNGKRRKGKAGKKP</sequence>
<accession>A0A915EX93</accession>
<dbReference type="WBParaSite" id="maker-E.canG7_contigs_1733-snap-gene-1.27-mRNA-1">
    <property type="protein sequence ID" value="maker-E.canG7_contigs_1733-snap-gene-1.27-mRNA-1"/>
    <property type="gene ID" value="EcG7_05593"/>
</dbReference>
<keyword evidence="1" id="KW-0472">Membrane</keyword>
<keyword evidence="1" id="KW-0812">Transmembrane</keyword>
<name>A0A915EX93_9CEST</name>
<dbReference type="AlphaFoldDB" id="A0A915EX93"/>
<feature type="transmembrane region" description="Helical" evidence="1">
    <location>
        <begin position="28"/>
        <end position="47"/>
    </location>
</feature>